<proteinExistence type="predicted"/>
<feature type="region of interest" description="Disordered" evidence="1">
    <location>
        <begin position="76"/>
        <end position="115"/>
    </location>
</feature>
<evidence type="ECO:0000313" key="3">
    <source>
        <dbReference type="Proteomes" id="UP001629392"/>
    </source>
</evidence>
<evidence type="ECO:0000256" key="1">
    <source>
        <dbReference type="SAM" id="MobiDB-lite"/>
    </source>
</evidence>
<accession>A0ABW9E6P7</accession>
<comment type="caution">
    <text evidence="2">The sequence shown here is derived from an EMBL/GenBank/DDBJ whole genome shotgun (WGS) entry which is preliminary data.</text>
</comment>
<reference evidence="2 3" key="1">
    <citation type="journal article" date="2024" name="Chem. Sci.">
        <title>Discovery of megapolipeptins by genome mining of a Burkholderiales bacteria collection.</title>
        <authorList>
            <person name="Paulo B.S."/>
            <person name="Recchia M.J.J."/>
            <person name="Lee S."/>
            <person name="Fergusson C.H."/>
            <person name="Romanowski S.B."/>
            <person name="Hernandez A."/>
            <person name="Krull N."/>
            <person name="Liu D.Y."/>
            <person name="Cavanagh H."/>
            <person name="Bos A."/>
            <person name="Gray C.A."/>
            <person name="Murphy B.T."/>
            <person name="Linington R.G."/>
            <person name="Eustaquio A.S."/>
        </authorList>
    </citation>
    <scope>NUCLEOTIDE SEQUENCE [LARGE SCALE GENOMIC DNA]</scope>
    <source>
        <strain evidence="2 3">RL17-350-BIC-E</strain>
    </source>
</reference>
<dbReference type="RefSeq" id="WP_408151942.1">
    <property type="nucleotide sequence ID" value="NZ_JAQQCL010000001.1"/>
</dbReference>
<keyword evidence="3" id="KW-1185">Reference proteome</keyword>
<organism evidence="2 3">
    <name type="scientific">Paraburkholderia strydomiana</name>
    <dbReference type="NCBI Taxonomy" id="1245417"/>
    <lineage>
        <taxon>Bacteria</taxon>
        <taxon>Pseudomonadati</taxon>
        <taxon>Pseudomonadota</taxon>
        <taxon>Betaproteobacteria</taxon>
        <taxon>Burkholderiales</taxon>
        <taxon>Burkholderiaceae</taxon>
        <taxon>Paraburkholderia</taxon>
    </lineage>
</organism>
<sequence length="115" mass="12572">MVESPAELHSAIISSDVMRKGGDARGADGGADAVLKRSGTEAEPKRDKCGRAGNGVIRVQCEIVKWRGMYRENRASVQRELDDATQDQHKQDGRNYQIQRVSHSSPHASVSVLLS</sequence>
<dbReference type="EMBL" id="JAQQCL010000001">
    <property type="protein sequence ID" value="MFM0715042.1"/>
    <property type="molecule type" value="Genomic_DNA"/>
</dbReference>
<feature type="compositionally biased region" description="Basic and acidic residues" evidence="1">
    <location>
        <begin position="76"/>
        <end position="93"/>
    </location>
</feature>
<feature type="compositionally biased region" description="Basic and acidic residues" evidence="1">
    <location>
        <begin position="34"/>
        <end position="48"/>
    </location>
</feature>
<name>A0ABW9E6P7_9BURK</name>
<protein>
    <submittedName>
        <fullName evidence="2">Uncharacterized protein</fullName>
    </submittedName>
</protein>
<feature type="compositionally biased region" description="Low complexity" evidence="1">
    <location>
        <begin position="101"/>
        <end position="115"/>
    </location>
</feature>
<evidence type="ECO:0000313" key="2">
    <source>
        <dbReference type="EMBL" id="MFM0715042.1"/>
    </source>
</evidence>
<gene>
    <name evidence="2" type="ORF">PQQ73_01730</name>
</gene>
<feature type="region of interest" description="Disordered" evidence="1">
    <location>
        <begin position="19"/>
        <end position="48"/>
    </location>
</feature>
<dbReference type="Proteomes" id="UP001629392">
    <property type="component" value="Unassembled WGS sequence"/>
</dbReference>